<dbReference type="GO" id="GO:0042956">
    <property type="term" value="P:maltodextrin transmembrane transport"/>
    <property type="evidence" value="ECO:0007669"/>
    <property type="project" value="TreeGrafter"/>
</dbReference>
<dbReference type="GO" id="GO:1901982">
    <property type="term" value="F:maltose binding"/>
    <property type="evidence" value="ECO:0007669"/>
    <property type="project" value="TreeGrafter"/>
</dbReference>
<evidence type="ECO:0000256" key="4">
    <source>
        <dbReference type="SAM" id="MobiDB-lite"/>
    </source>
</evidence>
<dbReference type="PANTHER" id="PTHR30061">
    <property type="entry name" value="MALTOSE-BINDING PERIPLASMIC PROTEIN"/>
    <property type="match status" value="1"/>
</dbReference>
<dbReference type="Pfam" id="PF01547">
    <property type="entry name" value="SBP_bac_1"/>
    <property type="match status" value="1"/>
</dbReference>
<keyword evidence="2" id="KW-0813">Transport</keyword>
<feature type="chain" id="PRO_5034501880" evidence="5">
    <location>
        <begin position="39"/>
        <end position="438"/>
    </location>
</feature>
<dbReference type="SUPFAM" id="SSF53850">
    <property type="entry name" value="Periplasmic binding protein-like II"/>
    <property type="match status" value="1"/>
</dbReference>
<proteinExistence type="inferred from homology"/>
<organism evidence="6 7">
    <name type="scientific">Aeromicrobium tamlense</name>
    <dbReference type="NCBI Taxonomy" id="375541"/>
    <lineage>
        <taxon>Bacteria</taxon>
        <taxon>Bacillati</taxon>
        <taxon>Actinomycetota</taxon>
        <taxon>Actinomycetes</taxon>
        <taxon>Propionibacteriales</taxon>
        <taxon>Nocardioidaceae</taxon>
        <taxon>Aeromicrobium</taxon>
    </lineage>
</organism>
<comment type="similarity">
    <text evidence="1">Belongs to the bacterial solute-binding protein 1 family.</text>
</comment>
<sequence length="438" mass="47103">MVSGEGRVVHVTRRSRKTRRSVGLAAAATLIASLAACAGSDDGGVPTINLFGGASATGFQDLIDGCNEQADGAYEIVGNLVPSDADGQREQMVRRLAAGDTGMDLIGMDVVWTAEFAEAGWILPLTDEQAAQASENTLEVPLETATWKDKLYAIPKHTNAQLMWYRKSLVDKVGDGKPPETWDEMFEMAQELKDAGDPYEIGFTGARYEGLVVGFNTILSSYGGTIVNEDSTETTIDDKTTQSLELLNKLATSGLANRSLSNSQEPEVFAQLQNGQSAFSLNWPYVLSAMREANPDIAKDLAFTTFPSTVEGEPSKVTVGGMNFAISKFSEHPKESFDAAMCLRSPENQLKHSLTAGEPPVDETVFEDPEFKEAYPQGEVLLSALNTASSRPISPVYQNISTIISSTLSPPSSIKPEETTKELDSSINDAIEGKGILP</sequence>
<feature type="compositionally biased region" description="Basic and acidic residues" evidence="4">
    <location>
        <begin position="415"/>
        <end position="424"/>
    </location>
</feature>
<dbReference type="PANTHER" id="PTHR30061:SF50">
    <property type="entry name" value="MALTOSE_MALTODEXTRIN-BINDING PERIPLASMIC PROTEIN"/>
    <property type="match status" value="1"/>
</dbReference>
<gene>
    <name evidence="6" type="ORF">IDH50_02055</name>
</gene>
<evidence type="ECO:0000256" key="2">
    <source>
        <dbReference type="ARBA" id="ARBA00022448"/>
    </source>
</evidence>
<keyword evidence="3 5" id="KW-0732">Signal</keyword>
<evidence type="ECO:0000256" key="1">
    <source>
        <dbReference type="ARBA" id="ARBA00008520"/>
    </source>
</evidence>
<evidence type="ECO:0000313" key="6">
    <source>
        <dbReference type="EMBL" id="MBD1269007.1"/>
    </source>
</evidence>
<dbReference type="InterPro" id="IPR006059">
    <property type="entry name" value="SBP"/>
</dbReference>
<protein>
    <submittedName>
        <fullName evidence="6">ABC transporter substrate-binding protein</fullName>
    </submittedName>
</protein>
<reference evidence="6" key="1">
    <citation type="submission" date="2020-09" db="EMBL/GenBank/DDBJ databases">
        <title>Novel species in genus Aeromicrobium.</title>
        <authorList>
            <person name="Zhang G."/>
        </authorList>
    </citation>
    <scope>NUCLEOTIDE SEQUENCE</scope>
    <source>
        <strain evidence="6">SSW1-57</strain>
    </source>
</reference>
<evidence type="ECO:0000256" key="5">
    <source>
        <dbReference type="SAM" id="SignalP"/>
    </source>
</evidence>
<accession>A0A8I0FW31</accession>
<feature type="region of interest" description="Disordered" evidence="4">
    <location>
        <begin position="408"/>
        <end position="438"/>
    </location>
</feature>
<dbReference type="GO" id="GO:0015768">
    <property type="term" value="P:maltose transport"/>
    <property type="evidence" value="ECO:0007669"/>
    <property type="project" value="TreeGrafter"/>
</dbReference>
<name>A0A8I0FW31_9ACTN</name>
<feature type="signal peptide" evidence="5">
    <location>
        <begin position="1"/>
        <end position="38"/>
    </location>
</feature>
<dbReference type="CDD" id="cd14750">
    <property type="entry name" value="PBP2_TMBP"/>
    <property type="match status" value="1"/>
</dbReference>
<evidence type="ECO:0000313" key="7">
    <source>
        <dbReference type="Proteomes" id="UP000659061"/>
    </source>
</evidence>
<dbReference type="Proteomes" id="UP000659061">
    <property type="component" value="Unassembled WGS sequence"/>
</dbReference>
<dbReference type="AlphaFoldDB" id="A0A8I0FW31"/>
<dbReference type="GO" id="GO:0055052">
    <property type="term" value="C:ATP-binding cassette (ABC) transporter complex, substrate-binding subunit-containing"/>
    <property type="evidence" value="ECO:0007669"/>
    <property type="project" value="TreeGrafter"/>
</dbReference>
<comment type="caution">
    <text evidence="6">The sequence shown here is derived from an EMBL/GenBank/DDBJ whole genome shotgun (WGS) entry which is preliminary data.</text>
</comment>
<dbReference type="Gene3D" id="3.40.190.10">
    <property type="entry name" value="Periplasmic binding protein-like II"/>
    <property type="match status" value="2"/>
</dbReference>
<dbReference type="EMBL" id="JACWMT010000001">
    <property type="protein sequence ID" value="MBD1269007.1"/>
    <property type="molecule type" value="Genomic_DNA"/>
</dbReference>
<evidence type="ECO:0000256" key="3">
    <source>
        <dbReference type="ARBA" id="ARBA00022729"/>
    </source>
</evidence>